<dbReference type="EMBL" id="JACHHQ010000002">
    <property type="protein sequence ID" value="MBB5199257.1"/>
    <property type="molecule type" value="Genomic_DNA"/>
</dbReference>
<comment type="caution">
    <text evidence="2">The sequence shown here is derived from an EMBL/GenBank/DDBJ whole genome shotgun (WGS) entry which is preliminary data.</text>
</comment>
<reference evidence="2 3" key="1">
    <citation type="submission" date="2020-08" db="EMBL/GenBank/DDBJ databases">
        <title>Genomic Encyclopedia of Type Strains, Phase IV (KMG-IV): sequencing the most valuable type-strain genomes for metagenomic binning, comparative biology and taxonomic classification.</title>
        <authorList>
            <person name="Goeker M."/>
        </authorList>
    </citation>
    <scope>NUCLEOTIDE SEQUENCE [LARGE SCALE GENOMIC DNA]</scope>
    <source>
        <strain evidence="2 3">DSM 23240</strain>
    </source>
</reference>
<accession>A0A840RLT9</accession>
<keyword evidence="3" id="KW-1185">Reference proteome</keyword>
<dbReference type="RefSeq" id="WP_168055255.1">
    <property type="nucleotide sequence ID" value="NZ_JAAOZT010000006.1"/>
</dbReference>
<feature type="transmembrane region" description="Helical" evidence="1">
    <location>
        <begin position="32"/>
        <end position="55"/>
    </location>
</feature>
<evidence type="ECO:0000256" key="1">
    <source>
        <dbReference type="SAM" id="Phobius"/>
    </source>
</evidence>
<dbReference type="Proteomes" id="UP000571084">
    <property type="component" value="Unassembled WGS sequence"/>
</dbReference>
<proteinExistence type="predicted"/>
<keyword evidence="1" id="KW-0472">Membrane</keyword>
<dbReference type="AlphaFoldDB" id="A0A840RLT9"/>
<protein>
    <submittedName>
        <fullName evidence="2">Putative oligopeptide transporter (OPT) family protein</fullName>
    </submittedName>
</protein>
<name>A0A840RLT9_9BURK</name>
<evidence type="ECO:0000313" key="2">
    <source>
        <dbReference type="EMBL" id="MBB5199257.1"/>
    </source>
</evidence>
<evidence type="ECO:0000313" key="3">
    <source>
        <dbReference type="Proteomes" id="UP000571084"/>
    </source>
</evidence>
<gene>
    <name evidence="2" type="ORF">HNR39_001084</name>
</gene>
<organism evidence="2 3">
    <name type="scientific">Glaciimonas immobilis</name>
    <dbReference type="NCBI Taxonomy" id="728004"/>
    <lineage>
        <taxon>Bacteria</taxon>
        <taxon>Pseudomonadati</taxon>
        <taxon>Pseudomonadota</taxon>
        <taxon>Betaproteobacteria</taxon>
        <taxon>Burkholderiales</taxon>
        <taxon>Oxalobacteraceae</taxon>
        <taxon>Glaciimonas</taxon>
    </lineage>
</organism>
<keyword evidence="1" id="KW-1133">Transmembrane helix</keyword>
<sequence>MSTKPNSFNVVFLVTLIFNVLCSANFISGALIAGLIAALMAALIAAFVGSLNTPLARVRHFRLLKLPIGCLASR</sequence>
<keyword evidence="1" id="KW-0812">Transmembrane</keyword>